<comment type="similarity">
    <text evidence="5 6">Belongs to the ZapC family.</text>
</comment>
<dbReference type="KEGG" id="orb:IPMB12_05845"/>
<dbReference type="GO" id="GO:0000917">
    <property type="term" value="P:division septum assembly"/>
    <property type="evidence" value="ECO:0007669"/>
    <property type="project" value="UniProtKB-KW"/>
</dbReference>
<evidence type="ECO:0000313" key="10">
    <source>
        <dbReference type="Proteomes" id="UP000501168"/>
    </source>
</evidence>
<evidence type="ECO:0000259" key="7">
    <source>
        <dbReference type="Pfam" id="PF07126"/>
    </source>
</evidence>
<protein>
    <recommendedName>
        <fullName evidence="5 6">Cell division protein ZapC</fullName>
    </recommendedName>
</protein>
<comment type="subunit">
    <text evidence="5">Interacts directly with FtsZ.</text>
</comment>
<sequence>MNIRPADNWRWYFDDEHNCLMLDLSNGMVFRSRYPAKMLTVDAFNTFSFSVDDATAYYQFYESCAKLPISEPLRVELVLNALIARNYLKPQMPKSWYFVQQPMVFQPKIGELVEASVQDTGERIDLLAVDVGDSATLCLITKPSLFMAGKQFGLADAVKVMHDRLASKNHLHYMQRDDNDGPDELLLDFLCKVC</sequence>
<evidence type="ECO:0000256" key="3">
    <source>
        <dbReference type="ARBA" id="ARBA00023210"/>
    </source>
</evidence>
<name>A0A6G9IAJ1_9GAMM</name>
<evidence type="ECO:0000256" key="4">
    <source>
        <dbReference type="ARBA" id="ARBA00023306"/>
    </source>
</evidence>
<gene>
    <name evidence="5" type="primary">zapC</name>
    <name evidence="9" type="ORF">IPMB12_05845</name>
</gene>
<evidence type="ECO:0000259" key="8">
    <source>
        <dbReference type="Pfam" id="PF21083"/>
    </source>
</evidence>
<dbReference type="GO" id="GO:0005737">
    <property type="term" value="C:cytoplasm"/>
    <property type="evidence" value="ECO:0007669"/>
    <property type="project" value="UniProtKB-SubCell"/>
</dbReference>
<keyword evidence="1 5" id="KW-0963">Cytoplasm</keyword>
<feature type="domain" description="Cell-division protein ZapC N-terminal" evidence="8">
    <location>
        <begin position="3"/>
        <end position="89"/>
    </location>
</feature>
<dbReference type="PIRSF" id="PIRSF010252">
    <property type="entry name" value="ZapC"/>
    <property type="match status" value="1"/>
</dbReference>
<evidence type="ECO:0000256" key="1">
    <source>
        <dbReference type="ARBA" id="ARBA00022490"/>
    </source>
</evidence>
<keyword evidence="3 5" id="KW-0717">Septation</keyword>
<comment type="subcellular location">
    <subcellularLocation>
        <location evidence="5 6">Cytoplasm</location>
    </subcellularLocation>
</comment>
<dbReference type="InterPro" id="IPR048373">
    <property type="entry name" value="ZapC_N"/>
</dbReference>
<dbReference type="FunCoup" id="A0A6G9IAJ1">
    <property type="interactions" value="40"/>
</dbReference>
<dbReference type="AlphaFoldDB" id="A0A6G9IAJ1"/>
<organism evidence="9 10">
    <name type="scientific">Zophobihabitans entericus</name>
    <dbReference type="NCBI Taxonomy" id="1635327"/>
    <lineage>
        <taxon>Bacteria</taxon>
        <taxon>Pseudomonadati</taxon>
        <taxon>Pseudomonadota</taxon>
        <taxon>Gammaproteobacteria</taxon>
        <taxon>Orbales</taxon>
        <taxon>Orbaceae</taxon>
        <taxon>Zophobihabitans</taxon>
    </lineage>
</organism>
<dbReference type="InParanoid" id="A0A6G9IAJ1"/>
<reference evidence="9 10" key="1">
    <citation type="submission" date="2020-03" db="EMBL/GenBank/DDBJ databases">
        <title>Complete genome sequence of Orbus sp. IPMB12 (BCRC 80908).</title>
        <authorList>
            <person name="Lo W.-S."/>
            <person name="Chang T.-H."/>
            <person name="Kuo C.-H."/>
        </authorList>
    </citation>
    <scope>NUCLEOTIDE SEQUENCE [LARGE SCALE GENOMIC DNA]</scope>
    <source>
        <strain evidence="9 10">IPMB12</strain>
    </source>
</reference>
<dbReference type="EMBL" id="CP050253">
    <property type="protein sequence ID" value="QIQ21246.1"/>
    <property type="molecule type" value="Genomic_DNA"/>
</dbReference>
<dbReference type="Proteomes" id="UP000501168">
    <property type="component" value="Chromosome"/>
</dbReference>
<dbReference type="GO" id="GO:0043093">
    <property type="term" value="P:FtsZ-dependent cytokinesis"/>
    <property type="evidence" value="ECO:0007669"/>
    <property type="project" value="UniProtKB-UniRule"/>
</dbReference>
<dbReference type="Pfam" id="PF07126">
    <property type="entry name" value="ZapC_C"/>
    <property type="match status" value="1"/>
</dbReference>
<evidence type="ECO:0000256" key="2">
    <source>
        <dbReference type="ARBA" id="ARBA00022618"/>
    </source>
</evidence>
<feature type="domain" description="Cell-division protein ZapC C-terminal" evidence="7">
    <location>
        <begin position="90"/>
        <end position="167"/>
    </location>
</feature>
<evidence type="ECO:0000313" key="9">
    <source>
        <dbReference type="EMBL" id="QIQ21246.1"/>
    </source>
</evidence>
<dbReference type="InterPro" id="IPR048372">
    <property type="entry name" value="ZapC_C"/>
</dbReference>
<accession>A0A6G9IAJ1</accession>
<keyword evidence="4 5" id="KW-0131">Cell cycle</keyword>
<dbReference type="HAMAP" id="MF_00906">
    <property type="entry name" value="ZapC"/>
    <property type="match status" value="1"/>
</dbReference>
<evidence type="ECO:0000256" key="6">
    <source>
        <dbReference type="PIRNR" id="PIRNR010252"/>
    </source>
</evidence>
<proteinExistence type="inferred from homology"/>
<keyword evidence="2 5" id="KW-0132">Cell division</keyword>
<comment type="function">
    <text evidence="5 6">Contributes to the efficiency of the cell division process by stabilizing the polymeric form of the cell division protein FtsZ. Acts by promoting interactions between FtsZ protofilaments and suppressing the GTPase activity of FtsZ.</text>
</comment>
<dbReference type="RefSeq" id="WP_166915865.1">
    <property type="nucleotide sequence ID" value="NZ_CP050253.1"/>
</dbReference>
<evidence type="ECO:0000256" key="5">
    <source>
        <dbReference type="HAMAP-Rule" id="MF_00906"/>
    </source>
</evidence>
<keyword evidence="10" id="KW-1185">Reference proteome</keyword>
<dbReference type="Pfam" id="PF21083">
    <property type="entry name" value="ZapC_N"/>
    <property type="match status" value="1"/>
</dbReference>
<dbReference type="InterPro" id="IPR009809">
    <property type="entry name" value="ZapC"/>
</dbReference>